<comment type="caution">
    <text evidence="2">The sequence shown here is derived from an EMBL/GenBank/DDBJ whole genome shotgun (WGS) entry which is preliminary data.</text>
</comment>
<organism evidence="2 3">
    <name type="scientific">Paratractidigestivibacter faecalis</name>
    <dbReference type="NCBI Taxonomy" id="2292441"/>
    <lineage>
        <taxon>Bacteria</taxon>
        <taxon>Bacillati</taxon>
        <taxon>Actinomycetota</taxon>
        <taxon>Coriobacteriia</taxon>
        <taxon>Coriobacteriales</taxon>
        <taxon>Atopobiaceae</taxon>
        <taxon>Paratractidigestivibacter</taxon>
    </lineage>
</organism>
<feature type="domain" description="DUF559" evidence="1">
    <location>
        <begin position="228"/>
        <end position="279"/>
    </location>
</feature>
<dbReference type="RefSeq" id="WP_349182728.1">
    <property type="nucleotide sequence ID" value="NZ_JBBNGS010000012.1"/>
</dbReference>
<accession>A0ABV1IIH8</accession>
<dbReference type="SUPFAM" id="SSF52980">
    <property type="entry name" value="Restriction endonuclease-like"/>
    <property type="match status" value="1"/>
</dbReference>
<dbReference type="EMBL" id="JBBNGS010000012">
    <property type="protein sequence ID" value="MEQ2638105.1"/>
    <property type="molecule type" value="Genomic_DNA"/>
</dbReference>
<proteinExistence type="predicted"/>
<dbReference type="Pfam" id="PF04480">
    <property type="entry name" value="DUF559"/>
    <property type="match status" value="1"/>
</dbReference>
<keyword evidence="3" id="KW-1185">Reference proteome</keyword>
<sequence length="323" mass="35419">MAERLVIGHQTALDFWRASRVASEGQHVLDDVGRLYGGRDLRLKECAALAANLCNSSTPVDAVAERRRCSDICDHVFSGPLTKAHLHDIDQYVSVCQAGPMLVQLATQLDQVDIALVAYELCGTYGLTLWAEDTFQPDLTALTSRAELMGYATSAKALGVRGATKAVSALGLVVDGSASPRETDLGVFLSLSRRLGGAELGGFVMNEDLSVPKRHQDALGAKSEVRPDFLWKDAKVLVEYDSNAHHLTPQKKESDEARRRVLEAMGYTVLVVTNELVKDAAKLNAFVDDLTCRLGLRRRALSKWQQKSRDALRERLFGVQSQP</sequence>
<evidence type="ECO:0000259" key="1">
    <source>
        <dbReference type="Pfam" id="PF04480"/>
    </source>
</evidence>
<name>A0ABV1IIH8_9ACTN</name>
<dbReference type="Gene3D" id="3.40.960.10">
    <property type="entry name" value="VSR Endonuclease"/>
    <property type="match status" value="1"/>
</dbReference>
<dbReference type="Proteomes" id="UP001478817">
    <property type="component" value="Unassembled WGS sequence"/>
</dbReference>
<dbReference type="InterPro" id="IPR011335">
    <property type="entry name" value="Restrct_endonuc-II-like"/>
</dbReference>
<protein>
    <submittedName>
        <fullName evidence="2">DUF559 domain-containing protein</fullName>
    </submittedName>
</protein>
<dbReference type="InterPro" id="IPR007569">
    <property type="entry name" value="DUF559"/>
</dbReference>
<gene>
    <name evidence="2" type="ORF">AAAT05_07115</name>
</gene>
<reference evidence="2 3" key="1">
    <citation type="submission" date="2024-04" db="EMBL/GenBank/DDBJ databases">
        <title>Human intestinal bacterial collection.</title>
        <authorList>
            <person name="Pauvert C."/>
            <person name="Hitch T.C.A."/>
            <person name="Clavel T."/>
        </authorList>
    </citation>
    <scope>NUCLEOTIDE SEQUENCE [LARGE SCALE GENOMIC DNA]</scope>
    <source>
        <strain evidence="2 3">CLA-AA-H197</strain>
    </source>
</reference>
<evidence type="ECO:0000313" key="2">
    <source>
        <dbReference type="EMBL" id="MEQ2638105.1"/>
    </source>
</evidence>
<evidence type="ECO:0000313" key="3">
    <source>
        <dbReference type="Proteomes" id="UP001478817"/>
    </source>
</evidence>